<proteinExistence type="predicted"/>
<accession>A0A1B0B251</accession>
<dbReference type="EMBL" id="JXJN01007420">
    <property type="status" value="NOT_ANNOTATED_CDS"/>
    <property type="molecule type" value="Genomic_DNA"/>
</dbReference>
<reference evidence="1" key="2">
    <citation type="submission" date="2020-05" db="UniProtKB">
        <authorList>
            <consortium name="EnsemblMetazoa"/>
        </authorList>
    </citation>
    <scope>IDENTIFICATION</scope>
    <source>
        <strain evidence="1">IAEA</strain>
    </source>
</reference>
<name>A0A1B0B251_9MUSC</name>
<evidence type="ECO:0000313" key="1">
    <source>
        <dbReference type="EnsemblMetazoa" id="GPPI016416-PA"/>
    </source>
</evidence>
<dbReference type="EnsemblMetazoa" id="GPPI016416-RA">
    <property type="protein sequence ID" value="GPPI016416-PA"/>
    <property type="gene ID" value="GPPI016416"/>
</dbReference>
<keyword evidence="2" id="KW-1185">Reference proteome</keyword>
<dbReference type="AlphaFoldDB" id="A0A1B0B251"/>
<organism evidence="1 2">
    <name type="scientific">Glossina palpalis gambiensis</name>
    <dbReference type="NCBI Taxonomy" id="67801"/>
    <lineage>
        <taxon>Eukaryota</taxon>
        <taxon>Metazoa</taxon>
        <taxon>Ecdysozoa</taxon>
        <taxon>Arthropoda</taxon>
        <taxon>Hexapoda</taxon>
        <taxon>Insecta</taxon>
        <taxon>Pterygota</taxon>
        <taxon>Neoptera</taxon>
        <taxon>Endopterygota</taxon>
        <taxon>Diptera</taxon>
        <taxon>Brachycera</taxon>
        <taxon>Muscomorpha</taxon>
        <taxon>Hippoboscoidea</taxon>
        <taxon>Glossinidae</taxon>
        <taxon>Glossina</taxon>
    </lineage>
</organism>
<dbReference type="VEuPathDB" id="VectorBase:GPPI016416"/>
<reference evidence="2" key="1">
    <citation type="submission" date="2015-01" db="EMBL/GenBank/DDBJ databases">
        <authorList>
            <person name="Aksoy S."/>
            <person name="Warren W."/>
            <person name="Wilson R.K."/>
        </authorList>
    </citation>
    <scope>NUCLEOTIDE SEQUENCE [LARGE SCALE GENOMIC DNA]</scope>
    <source>
        <strain evidence="2">IAEA</strain>
    </source>
</reference>
<sequence length="140" mass="14422">MELTHNLLCTTAVCQKVLTVGSYSTTSNQYPIEVNNLSSLQLNIQAARGPKTQNDVAPVHSITASYSASIISLAVMITFLLTSCCCGWSGTALTVGWQLSGDLSAPDLPAIVPAVAVAAVVGEQNDDGVNEGVAAIDLGT</sequence>
<protein>
    <submittedName>
        <fullName evidence="1">Uncharacterized protein</fullName>
    </submittedName>
</protein>
<dbReference type="Proteomes" id="UP000092460">
    <property type="component" value="Unassembled WGS sequence"/>
</dbReference>
<evidence type="ECO:0000313" key="2">
    <source>
        <dbReference type="Proteomes" id="UP000092460"/>
    </source>
</evidence>